<comment type="caution">
    <text evidence="1">The sequence shown here is derived from an EMBL/GenBank/DDBJ whole genome shotgun (WGS) entry which is preliminary data.</text>
</comment>
<protein>
    <submittedName>
        <fullName evidence="1">Uncharacterized protein</fullName>
    </submittedName>
</protein>
<gene>
    <name evidence="1" type="ORF">GN958_ATG04472</name>
</gene>
<organism evidence="1 2">
    <name type="scientific">Phytophthora infestans</name>
    <name type="common">Potato late blight agent</name>
    <name type="synonym">Botrytis infestans</name>
    <dbReference type="NCBI Taxonomy" id="4787"/>
    <lineage>
        <taxon>Eukaryota</taxon>
        <taxon>Sar</taxon>
        <taxon>Stramenopiles</taxon>
        <taxon>Oomycota</taxon>
        <taxon>Peronosporomycetes</taxon>
        <taxon>Peronosporales</taxon>
        <taxon>Peronosporaceae</taxon>
        <taxon>Phytophthora</taxon>
    </lineage>
</organism>
<evidence type="ECO:0000313" key="2">
    <source>
        <dbReference type="Proteomes" id="UP000704712"/>
    </source>
</evidence>
<reference evidence="1" key="1">
    <citation type="submission" date="2020-03" db="EMBL/GenBank/DDBJ databases">
        <title>Hybrid Assembly of Korean Phytophthora infestans isolates.</title>
        <authorList>
            <person name="Prokchorchik M."/>
            <person name="Lee Y."/>
            <person name="Seo J."/>
            <person name="Cho J.-H."/>
            <person name="Park Y.-E."/>
            <person name="Jang D.-C."/>
            <person name="Im J.-S."/>
            <person name="Choi J.-G."/>
            <person name="Park H.-J."/>
            <person name="Lee G.-B."/>
            <person name="Lee Y.-G."/>
            <person name="Hong S.-Y."/>
            <person name="Cho K."/>
            <person name="Sohn K.H."/>
        </authorList>
    </citation>
    <scope>NUCLEOTIDE SEQUENCE</scope>
    <source>
        <strain evidence="1">KR_2_A2</strain>
    </source>
</reference>
<name>A0A8S9V585_PHYIN</name>
<dbReference type="AlphaFoldDB" id="A0A8S9V585"/>
<accession>A0A8S9V585</accession>
<dbReference type="OMA" id="ADMRRCE"/>
<dbReference type="Proteomes" id="UP000704712">
    <property type="component" value="Unassembled WGS sequence"/>
</dbReference>
<dbReference type="EMBL" id="JAACNO010000619">
    <property type="protein sequence ID" value="KAF4146349.1"/>
    <property type="molecule type" value="Genomic_DNA"/>
</dbReference>
<sequence length="128" mass="14546">MANGILRGCVSLHTKHFRDVCGYGCVVCIRLTIQVGDIFWDIELLREGSNLDDNITRFSPGSRYSSLPLTDFCLVDFRRVASIDDVPMERIAENMRDCDKLFVVWLDAQMSGVLVLNSAMDAVYRTQY</sequence>
<proteinExistence type="predicted"/>
<evidence type="ECO:0000313" key="1">
    <source>
        <dbReference type="EMBL" id="KAF4146349.1"/>
    </source>
</evidence>